<feature type="compositionally biased region" description="Polar residues" evidence="6">
    <location>
        <begin position="95"/>
        <end position="115"/>
    </location>
</feature>
<dbReference type="SUPFAM" id="SSF46785">
    <property type="entry name" value="Winged helix' DNA-binding domain"/>
    <property type="match status" value="2"/>
</dbReference>
<evidence type="ECO:0000313" key="9">
    <source>
        <dbReference type="Proteomes" id="UP001292094"/>
    </source>
</evidence>
<evidence type="ECO:0000256" key="2">
    <source>
        <dbReference type="ARBA" id="ARBA00023015"/>
    </source>
</evidence>
<feature type="compositionally biased region" description="Low complexity" evidence="6">
    <location>
        <begin position="211"/>
        <end position="220"/>
    </location>
</feature>
<evidence type="ECO:0000256" key="5">
    <source>
        <dbReference type="RuleBase" id="RU003796"/>
    </source>
</evidence>
<organism evidence="8 9">
    <name type="scientific">Petrolisthes manimaculis</name>
    <dbReference type="NCBI Taxonomy" id="1843537"/>
    <lineage>
        <taxon>Eukaryota</taxon>
        <taxon>Metazoa</taxon>
        <taxon>Ecdysozoa</taxon>
        <taxon>Arthropoda</taxon>
        <taxon>Crustacea</taxon>
        <taxon>Multicrustacea</taxon>
        <taxon>Malacostraca</taxon>
        <taxon>Eumalacostraca</taxon>
        <taxon>Eucarida</taxon>
        <taxon>Decapoda</taxon>
        <taxon>Pleocyemata</taxon>
        <taxon>Anomura</taxon>
        <taxon>Galatheoidea</taxon>
        <taxon>Porcellanidae</taxon>
        <taxon>Petrolisthes</taxon>
    </lineage>
</organism>
<feature type="region of interest" description="Disordered" evidence="6">
    <location>
        <begin position="1164"/>
        <end position="1184"/>
    </location>
</feature>
<dbReference type="GO" id="GO:0000981">
    <property type="term" value="F:DNA-binding transcription factor activity, RNA polymerase II-specific"/>
    <property type="evidence" value="ECO:0007669"/>
    <property type="project" value="TreeGrafter"/>
</dbReference>
<gene>
    <name evidence="8" type="ORF">Pmani_003615</name>
</gene>
<name>A0AAE1QI88_9EUCA</name>
<feature type="compositionally biased region" description="Low complexity" evidence="6">
    <location>
        <begin position="832"/>
        <end position="846"/>
    </location>
</feature>
<evidence type="ECO:0000313" key="8">
    <source>
        <dbReference type="EMBL" id="KAK4325837.1"/>
    </source>
</evidence>
<keyword evidence="2 5" id="KW-0805">Transcription regulation</keyword>
<dbReference type="GO" id="GO:0090575">
    <property type="term" value="C:RNA polymerase II transcription regulator complex"/>
    <property type="evidence" value="ECO:0007669"/>
    <property type="project" value="TreeGrafter"/>
</dbReference>
<feature type="domain" description="E2F/DP family winged-helix DNA-binding" evidence="7">
    <location>
        <begin position="374"/>
        <end position="452"/>
    </location>
</feature>
<reference evidence="8" key="1">
    <citation type="submission" date="2023-11" db="EMBL/GenBank/DDBJ databases">
        <title>Genome assemblies of two species of porcelain crab, Petrolisthes cinctipes and Petrolisthes manimaculis (Anomura: Porcellanidae).</title>
        <authorList>
            <person name="Angst P."/>
        </authorList>
    </citation>
    <scope>NUCLEOTIDE SEQUENCE</scope>
    <source>
        <strain evidence="8">PB745_02</strain>
        <tissue evidence="8">Gill</tissue>
    </source>
</reference>
<evidence type="ECO:0000256" key="6">
    <source>
        <dbReference type="SAM" id="MobiDB-lite"/>
    </source>
</evidence>
<keyword evidence="5" id="KW-0539">Nucleus</keyword>
<keyword evidence="9" id="KW-1185">Reference proteome</keyword>
<dbReference type="PANTHER" id="PTHR12081">
    <property type="entry name" value="TRANSCRIPTION FACTOR E2F"/>
    <property type="match status" value="1"/>
</dbReference>
<comment type="subcellular location">
    <subcellularLocation>
        <location evidence="5">Nucleus</location>
    </subcellularLocation>
</comment>
<feature type="domain" description="E2F/DP family winged-helix DNA-binding" evidence="7">
    <location>
        <begin position="246"/>
        <end position="316"/>
    </location>
</feature>
<sequence>MDLLMVAADAVFNEKMEDMSVCLTPTKQGRAVLGEVTNVVNISPDKFHNSPLQALFTSPTLNTPNAKATPTPTTPLSNSGSRGVGRGNGCGKSLSCPSPGTKVSTPSRSVMSPGQISAAGLGRSPLTPMSNLKLLTRIASMEESLTSKKGLFQSQCENSENISPPVLTESIPKAKVPQLGKLRRHKSESQNQNGGKSELGKCSTFRKHPSSSDYPSISSPGNLVLERSVGQLTPLDEVSQRSECSRKDKSLGLLSEKFLEHFPMKVSPLETPRRLVIDEVATELGTERRRVYDIINVLESLSMAVRVQKNMYQWTGQLHLEHTLSRLKGLALKMDLHSQLHHLHHHHSNKDQSCQQFACIKTNINGETDKPDSRREKSLGVLCQKFVMLLLVSPWPHILSLEHAVRLVVGETGEDGERLRTRGRRLYDIANVLTSLGLVRRIPSAKSFKYIGPQIEACVSEEDSLGVIQRHSLLPSCVGVGSDKGTENISCPGDHEVTPSTAPKPVQKRGRPRKLSPDFCASTLPVAKRSKLHRTRSEDTTCTKKETLNFTRHPSLHDICQVAEVEREKLLQKEQQLLQNMRRKANSTSGMLSTVRKVQTPVTVTSSQPVKLLPTSLLQKYLGTTAHTRVPVALTFQDTQVLNQRQDFSQARMKPIQIGNQILYNNGGQEGAHTPVILTRGGQQHNSAIIRVITRSRKPSVQQPEPSTVITVMPTNKSGHHNTGTPQQLFVQTDKGLQPLHPSLASIQRIQESNNHAAERNGFVEESHSKLGPFSIYTASGSQITLRKLSRVESEKGTNLSTQPVQQSEVVLTPTSQPSFIKLPIVRPRVLPARSSAPTNPSTSTSHLRGWQPSPDGSSTDSELEEIFGDSFKFSRPKNLVIGNSSHDGLSSDKLVCQAKPLPRACASLSPPHSNASLSQSHTSLSVPLVNNCSIHSQPNSHAIGIPIQKCGKYRFLSPASENQSNNVNHPAVHTKYCSNIRCSPCHQEKPVCSSQQDTCKHMFIPNTSFRKVEPSCQTPLEFIPIDDKGIIKAKCSTEQYMDTKIKGPRKIFDVLSNRILSSLNNTHSAFTPVKRNSQTNGFNNESIKKLKPQKTATENDHLKWIKESENEVRQKLLIAIPQQHSLFQSIVSAHPFTSSLPTTSSIAVTSSLIGPSTLPATFSNSSSPSLPGGSSQPHTSSYPRASSLPAIFSSHGATSSLPCASSLPNTSSMHAAFSLGASSLPVASCQSAKPTLPAKSWHNAFSGSERLLDEHCLCDPATCLLHGLVGSCDKSNHIKPVTNGELKCTPHLQSSAYVTNSTVMPQSQVSSTRAFIPNTAMVAVPVFSVTSTADATTTTTGHHTLVHPTLSFLCNPLPWPVSSTPSGTAATTSHLNAQYLLLGPSPWLEGKRVANNRIVCDLSSSTSTSITTTPVNYLQYPYGKVLLEKTPQANHSDVTILPPSSISTTSPRPKGKKWQMEKIYVLSTPNVDERKDKMMETGHRKTATASRYCTTGKARRMLF</sequence>
<comment type="similarity">
    <text evidence="1 5">Belongs to the E2F/DP family.</text>
</comment>
<evidence type="ECO:0000256" key="3">
    <source>
        <dbReference type="ARBA" id="ARBA00023125"/>
    </source>
</evidence>
<dbReference type="Pfam" id="PF02319">
    <property type="entry name" value="WHD_E2F_TDP"/>
    <property type="match status" value="2"/>
</dbReference>
<feature type="region of interest" description="Disordered" evidence="6">
    <location>
        <begin position="832"/>
        <end position="863"/>
    </location>
</feature>
<feature type="compositionally biased region" description="Low complexity" evidence="6">
    <location>
        <begin position="59"/>
        <end position="81"/>
    </location>
</feature>
<keyword evidence="3 5" id="KW-0238">DNA-binding</keyword>
<feature type="region of interest" description="Disordered" evidence="6">
    <location>
        <begin position="156"/>
        <end position="221"/>
    </location>
</feature>
<evidence type="ECO:0000259" key="7">
    <source>
        <dbReference type="SMART" id="SM01372"/>
    </source>
</evidence>
<feature type="region of interest" description="Disordered" evidence="6">
    <location>
        <begin position="489"/>
        <end position="519"/>
    </location>
</feature>
<proteinExistence type="inferred from homology"/>
<evidence type="ECO:0000256" key="1">
    <source>
        <dbReference type="ARBA" id="ARBA00010940"/>
    </source>
</evidence>
<dbReference type="Proteomes" id="UP001292094">
    <property type="component" value="Unassembled WGS sequence"/>
</dbReference>
<dbReference type="GO" id="GO:0000978">
    <property type="term" value="F:RNA polymerase II cis-regulatory region sequence-specific DNA binding"/>
    <property type="evidence" value="ECO:0007669"/>
    <property type="project" value="InterPro"/>
</dbReference>
<dbReference type="InterPro" id="IPR036390">
    <property type="entry name" value="WH_DNA-bd_sf"/>
</dbReference>
<feature type="compositionally biased region" description="Low complexity" evidence="6">
    <location>
        <begin position="1164"/>
        <end position="1176"/>
    </location>
</feature>
<evidence type="ECO:0000256" key="4">
    <source>
        <dbReference type="ARBA" id="ARBA00023163"/>
    </source>
</evidence>
<comment type="caution">
    <text evidence="8">The sequence shown here is derived from an EMBL/GenBank/DDBJ whole genome shotgun (WGS) entry which is preliminary data.</text>
</comment>
<dbReference type="InterPro" id="IPR036388">
    <property type="entry name" value="WH-like_DNA-bd_sf"/>
</dbReference>
<dbReference type="InterPro" id="IPR015633">
    <property type="entry name" value="E2F"/>
</dbReference>
<accession>A0AAE1QI88</accession>
<dbReference type="EMBL" id="JAWZYT010000261">
    <property type="protein sequence ID" value="KAK4325837.1"/>
    <property type="molecule type" value="Genomic_DNA"/>
</dbReference>
<feature type="region of interest" description="Disordered" evidence="6">
    <location>
        <begin position="58"/>
        <end position="128"/>
    </location>
</feature>
<dbReference type="PANTHER" id="PTHR12081:SF7">
    <property type="entry name" value="TRANSCRIPTION FACTOR EFL-3"/>
    <property type="match status" value="1"/>
</dbReference>
<protein>
    <recommendedName>
        <fullName evidence="7">E2F/DP family winged-helix DNA-binding domain-containing protein</fullName>
    </recommendedName>
</protein>
<keyword evidence="4 5" id="KW-0804">Transcription</keyword>
<dbReference type="InterPro" id="IPR003316">
    <property type="entry name" value="E2F_WHTH_DNA-bd_dom"/>
</dbReference>
<dbReference type="Gene3D" id="1.10.10.10">
    <property type="entry name" value="Winged helix-like DNA-binding domain superfamily/Winged helix DNA-binding domain"/>
    <property type="match status" value="2"/>
</dbReference>
<dbReference type="SMART" id="SM01372">
    <property type="entry name" value="E2F_TDP"/>
    <property type="match status" value="2"/>
</dbReference>